<proteinExistence type="predicted"/>
<dbReference type="EMBL" id="BAAAOB010000002">
    <property type="protein sequence ID" value="GAA1792750.1"/>
    <property type="molecule type" value="Genomic_DNA"/>
</dbReference>
<dbReference type="Proteomes" id="UP001500851">
    <property type="component" value="Unassembled WGS sequence"/>
</dbReference>
<evidence type="ECO:0000256" key="1">
    <source>
        <dbReference type="SAM" id="Phobius"/>
    </source>
</evidence>
<name>A0ABN2LMD0_9MICO</name>
<accession>A0ABN2LMD0</accession>
<dbReference type="Pfam" id="PF11139">
    <property type="entry name" value="SfLAP"/>
    <property type="match status" value="1"/>
</dbReference>
<dbReference type="RefSeq" id="WP_344032223.1">
    <property type="nucleotide sequence ID" value="NZ_BAAAOB010000002.1"/>
</dbReference>
<evidence type="ECO:0000313" key="3">
    <source>
        <dbReference type="Proteomes" id="UP001500851"/>
    </source>
</evidence>
<protein>
    <submittedName>
        <fullName evidence="2">GAP family protein</fullName>
    </submittedName>
</protein>
<feature type="transmembrane region" description="Helical" evidence="1">
    <location>
        <begin position="200"/>
        <end position="219"/>
    </location>
</feature>
<feature type="transmembrane region" description="Helical" evidence="1">
    <location>
        <begin position="107"/>
        <end position="130"/>
    </location>
</feature>
<dbReference type="InterPro" id="IPR021315">
    <property type="entry name" value="Gap/Sap"/>
</dbReference>
<feature type="transmembrane region" description="Helical" evidence="1">
    <location>
        <begin position="150"/>
        <end position="179"/>
    </location>
</feature>
<feature type="transmembrane region" description="Helical" evidence="1">
    <location>
        <begin position="72"/>
        <end position="95"/>
    </location>
</feature>
<sequence length="224" mass="22779">MNDLTQLIPLAVGAVISPFPIVATVAILLSARGRTNGPAFAASAALTAFALTLVAALTSSRAGAHRSDGDDLVVMIITSVLVLGFAVLAVISWLTRPRDGRPAKTPGWLAAVDTITPLRAAGLGLVMGLTNAKNLPIELKAGALIGAHDLPLLGVIGLAALFALGATSGVLALTALAATGSERIARALARLKAEMIAHNAVIMTVLFAILAASEAGHLIRMLLH</sequence>
<keyword evidence="3" id="KW-1185">Reference proteome</keyword>
<keyword evidence="1" id="KW-0472">Membrane</keyword>
<reference evidence="2 3" key="1">
    <citation type="journal article" date="2019" name="Int. J. Syst. Evol. Microbiol.">
        <title>The Global Catalogue of Microorganisms (GCM) 10K type strain sequencing project: providing services to taxonomists for standard genome sequencing and annotation.</title>
        <authorList>
            <consortium name="The Broad Institute Genomics Platform"/>
            <consortium name="The Broad Institute Genome Sequencing Center for Infectious Disease"/>
            <person name="Wu L."/>
            <person name="Ma J."/>
        </authorList>
    </citation>
    <scope>NUCLEOTIDE SEQUENCE [LARGE SCALE GENOMIC DNA]</scope>
    <source>
        <strain evidence="2 3">JCM 14736</strain>
    </source>
</reference>
<feature type="transmembrane region" description="Helical" evidence="1">
    <location>
        <begin position="6"/>
        <end position="28"/>
    </location>
</feature>
<organism evidence="2 3">
    <name type="scientific">Leucobacter iarius</name>
    <dbReference type="NCBI Taxonomy" id="333963"/>
    <lineage>
        <taxon>Bacteria</taxon>
        <taxon>Bacillati</taxon>
        <taxon>Actinomycetota</taxon>
        <taxon>Actinomycetes</taxon>
        <taxon>Micrococcales</taxon>
        <taxon>Microbacteriaceae</taxon>
        <taxon>Leucobacter</taxon>
    </lineage>
</organism>
<comment type="caution">
    <text evidence="2">The sequence shown here is derived from an EMBL/GenBank/DDBJ whole genome shotgun (WGS) entry which is preliminary data.</text>
</comment>
<keyword evidence="1" id="KW-0812">Transmembrane</keyword>
<keyword evidence="1" id="KW-1133">Transmembrane helix</keyword>
<gene>
    <name evidence="2" type="ORF">GCM10009768_22150</name>
</gene>
<feature type="transmembrane region" description="Helical" evidence="1">
    <location>
        <begin position="40"/>
        <end position="60"/>
    </location>
</feature>
<evidence type="ECO:0000313" key="2">
    <source>
        <dbReference type="EMBL" id="GAA1792750.1"/>
    </source>
</evidence>